<reference evidence="1" key="1">
    <citation type="submission" date="2021-06" db="EMBL/GenBank/DDBJ databases">
        <authorList>
            <person name="Kallberg Y."/>
            <person name="Tangrot J."/>
            <person name="Rosling A."/>
        </authorList>
    </citation>
    <scope>NUCLEOTIDE SEQUENCE</scope>
    <source>
        <strain evidence="1">FL966</strain>
    </source>
</reference>
<sequence>MLAKAETNRTLNFYYEDYKNKYMYLNCYNSIIVNKANTYKEHAANWYYLTCWNQSMTILLWNLKDKLVANDDNLS</sequence>
<comment type="caution">
    <text evidence="1">The sequence shown here is derived from an EMBL/GenBank/DDBJ whole genome shotgun (WGS) entry which is preliminary data.</text>
</comment>
<evidence type="ECO:0000313" key="1">
    <source>
        <dbReference type="EMBL" id="CAG8533027.1"/>
    </source>
</evidence>
<organism evidence="1 2">
    <name type="scientific">Cetraspora pellucida</name>
    <dbReference type="NCBI Taxonomy" id="1433469"/>
    <lineage>
        <taxon>Eukaryota</taxon>
        <taxon>Fungi</taxon>
        <taxon>Fungi incertae sedis</taxon>
        <taxon>Mucoromycota</taxon>
        <taxon>Glomeromycotina</taxon>
        <taxon>Glomeromycetes</taxon>
        <taxon>Diversisporales</taxon>
        <taxon>Gigasporaceae</taxon>
        <taxon>Cetraspora</taxon>
    </lineage>
</organism>
<name>A0A9N9AKP0_9GLOM</name>
<protein>
    <submittedName>
        <fullName evidence="1">5650_t:CDS:1</fullName>
    </submittedName>
</protein>
<dbReference type="Proteomes" id="UP000789759">
    <property type="component" value="Unassembled WGS sequence"/>
</dbReference>
<dbReference type="AlphaFoldDB" id="A0A9N9AKP0"/>
<dbReference type="OrthoDB" id="2441966at2759"/>
<gene>
    <name evidence="1" type="ORF">CPELLU_LOCUS3933</name>
</gene>
<dbReference type="EMBL" id="CAJVQA010001988">
    <property type="protein sequence ID" value="CAG8533027.1"/>
    <property type="molecule type" value="Genomic_DNA"/>
</dbReference>
<proteinExistence type="predicted"/>
<keyword evidence="2" id="KW-1185">Reference proteome</keyword>
<accession>A0A9N9AKP0</accession>
<evidence type="ECO:0000313" key="2">
    <source>
        <dbReference type="Proteomes" id="UP000789759"/>
    </source>
</evidence>